<dbReference type="SUPFAM" id="SSF46894">
    <property type="entry name" value="C-terminal effector domain of the bipartite response regulators"/>
    <property type="match status" value="1"/>
</dbReference>
<dbReference type="CDD" id="cd06170">
    <property type="entry name" value="LuxR_C_like"/>
    <property type="match status" value="1"/>
</dbReference>
<dbReference type="SMART" id="SM00421">
    <property type="entry name" value="HTH_LUXR"/>
    <property type="match status" value="1"/>
</dbReference>
<dbReference type="Proteomes" id="UP001273935">
    <property type="component" value="Unassembled WGS sequence"/>
</dbReference>
<evidence type="ECO:0000256" key="2">
    <source>
        <dbReference type="ARBA" id="ARBA00023125"/>
    </source>
</evidence>
<evidence type="ECO:0000256" key="1">
    <source>
        <dbReference type="ARBA" id="ARBA00023015"/>
    </source>
</evidence>
<dbReference type="EMBL" id="JAWJUL010000003">
    <property type="protein sequence ID" value="MDV3438085.1"/>
    <property type="molecule type" value="Genomic_DNA"/>
</dbReference>
<dbReference type="PROSITE" id="PS50043">
    <property type="entry name" value="HTH_LUXR_2"/>
    <property type="match status" value="1"/>
</dbReference>
<dbReference type="InterPro" id="IPR016032">
    <property type="entry name" value="Sig_transdc_resp-reg_C-effctor"/>
</dbReference>
<evidence type="ECO:0000313" key="6">
    <source>
        <dbReference type="Proteomes" id="UP001273935"/>
    </source>
</evidence>
<keyword evidence="1" id="KW-0805">Transcription regulation</keyword>
<evidence type="ECO:0000256" key="3">
    <source>
        <dbReference type="ARBA" id="ARBA00023163"/>
    </source>
</evidence>
<dbReference type="PANTHER" id="PTHR44688">
    <property type="entry name" value="DNA-BINDING TRANSCRIPTIONAL ACTIVATOR DEVR_DOSR"/>
    <property type="match status" value="1"/>
</dbReference>
<sequence length="278" mass="32422">MHLLPNTWTRDITRVLAQPPGEPQLQALTHWLQSLAPTDHVVLFVNEGHYPPQPLYYALPPERRRRFIDDYRSGPYLLDPFYLSSLFDKVDGLYSLRDLAREGFESGHYFLTYYHRLRLSDQVGFFTTPEPGCRAVLSLMRATGKNAYDDATLRLLHDAMPVVEDVVRLAWAARSQPRTDALRPTEHVRAVFSSFGEELLTRREHTIAQLMLQGYSSLEIARQLRIAWSTVKVHRRNLYEKLEVDSQVQLFGLFMGELLGAGLFSRPKRRQRRYRRQH</sequence>
<dbReference type="PROSITE" id="PS00622">
    <property type="entry name" value="HTH_LUXR_1"/>
    <property type="match status" value="1"/>
</dbReference>
<evidence type="ECO:0000259" key="4">
    <source>
        <dbReference type="PROSITE" id="PS50043"/>
    </source>
</evidence>
<dbReference type="Pfam" id="PF00196">
    <property type="entry name" value="GerE"/>
    <property type="match status" value="1"/>
</dbReference>
<comment type="caution">
    <text evidence="5">The sequence shown here is derived from an EMBL/GenBank/DDBJ whole genome shotgun (WGS) entry which is preliminary data.</text>
</comment>
<dbReference type="Gene3D" id="1.10.10.10">
    <property type="entry name" value="Winged helix-like DNA-binding domain superfamily/Winged helix DNA-binding domain"/>
    <property type="match status" value="1"/>
</dbReference>
<accession>A0ABU3XL56</accession>
<keyword evidence="3" id="KW-0804">Transcription</keyword>
<dbReference type="PRINTS" id="PR00038">
    <property type="entry name" value="HTHLUXR"/>
</dbReference>
<gene>
    <name evidence="5" type="ORF">R0G64_01420</name>
</gene>
<proteinExistence type="predicted"/>
<protein>
    <submittedName>
        <fullName evidence="5">Helix-turn-helix transcriptional regulator</fullName>
    </submittedName>
</protein>
<feature type="domain" description="HTH luxR-type" evidence="4">
    <location>
        <begin position="193"/>
        <end position="258"/>
    </location>
</feature>
<organism evidence="5 6">
    <name type="scientific">Metapseudomonas otitidis</name>
    <dbReference type="NCBI Taxonomy" id="319939"/>
    <lineage>
        <taxon>Bacteria</taxon>
        <taxon>Pseudomonadati</taxon>
        <taxon>Pseudomonadota</taxon>
        <taxon>Gammaproteobacteria</taxon>
        <taxon>Pseudomonadales</taxon>
        <taxon>Pseudomonadaceae</taxon>
        <taxon>Metapseudomonas</taxon>
    </lineage>
</organism>
<reference evidence="5 6" key="1">
    <citation type="submission" date="2023-10" db="EMBL/GenBank/DDBJ databases">
        <title>Pseudomonas otitidis isolated from a paediatric patient with cystic fibrosis in Chile.</title>
        <authorList>
            <person name="Amsteins-Romero L."/>
            <person name="Opazo-Capurro A."/>
            <person name="Matus-Kohler M."/>
            <person name="Gonzalez-Rocha G."/>
        </authorList>
    </citation>
    <scope>NUCLEOTIDE SEQUENCE [LARGE SCALE GENOMIC DNA]</scope>
    <source>
        <strain evidence="5 6">P-714</strain>
    </source>
</reference>
<dbReference type="InterPro" id="IPR000792">
    <property type="entry name" value="Tscrpt_reg_LuxR_C"/>
</dbReference>
<dbReference type="InterPro" id="IPR036388">
    <property type="entry name" value="WH-like_DNA-bd_sf"/>
</dbReference>
<keyword evidence="2" id="KW-0238">DNA-binding</keyword>
<dbReference type="RefSeq" id="WP_107330876.1">
    <property type="nucleotide sequence ID" value="NZ_JAWJUL010000003.1"/>
</dbReference>
<evidence type="ECO:0000313" key="5">
    <source>
        <dbReference type="EMBL" id="MDV3438085.1"/>
    </source>
</evidence>
<name>A0ABU3XL56_9GAMM</name>
<dbReference type="PANTHER" id="PTHR44688:SF16">
    <property type="entry name" value="DNA-BINDING TRANSCRIPTIONAL ACTIVATOR DEVR_DOSR"/>
    <property type="match status" value="1"/>
</dbReference>
<keyword evidence="6" id="KW-1185">Reference proteome</keyword>